<protein>
    <recommendedName>
        <fullName evidence="6">SLL1 protein</fullName>
    </recommendedName>
</protein>
<reference evidence="5" key="3">
    <citation type="journal article" date="2020" name="Curr. Biol.">
        <title>Chromatin organization in early land plants reveals an ancestral association between H3K27me3, transposons, and constitutive heterochromatin.</title>
        <authorList>
            <person name="Montgomery S.A."/>
            <person name="Tanizawa Y."/>
            <person name="Galik B."/>
            <person name="Wang N."/>
            <person name="Ito T."/>
            <person name="Mochizuki T."/>
            <person name="Akimcheva S."/>
            <person name="Bowman J.L."/>
            <person name="Cognat V."/>
            <person name="Marechal-Drouard L."/>
            <person name="Ekker H."/>
            <person name="Hong S.F."/>
            <person name="Kohchi T."/>
            <person name="Lin S.S."/>
            <person name="Liu L.D."/>
            <person name="Nakamura Y."/>
            <person name="Valeeva L.R."/>
            <person name="Shakirov E.V."/>
            <person name="Shippen D.E."/>
            <person name="Wei W.L."/>
            <person name="Yagura M."/>
            <person name="Yamaoka S."/>
            <person name="Yamato K.T."/>
            <person name="Liu C."/>
            <person name="Berger F."/>
        </authorList>
    </citation>
    <scope>NUCLEOTIDE SEQUENCE [LARGE SCALE GENOMIC DNA]</scope>
    <source>
        <strain evidence="5">Tak-1</strain>
    </source>
</reference>
<dbReference type="EMBL" id="AP019866">
    <property type="protein sequence ID" value="BBM99130.1"/>
    <property type="molecule type" value="Genomic_DNA"/>
</dbReference>
<feature type="transmembrane region" description="Helical" evidence="1">
    <location>
        <begin position="74"/>
        <end position="95"/>
    </location>
</feature>
<dbReference type="PANTHER" id="PTHR36003">
    <property type="entry name" value="TONB-DEPENDENT HEME RECEPTOR A"/>
    <property type="match status" value="1"/>
</dbReference>
<evidence type="ECO:0000313" key="2">
    <source>
        <dbReference type="EMBL" id="BBM99130.1"/>
    </source>
</evidence>
<dbReference type="AlphaFoldDB" id="A0A176VDH5"/>
<sequence>MASSSTIVALRRVASMSKTIVPSAAGKRSFHSSGARMGGHGGGSSGEMYSNDYLHAPHMYDLPNMKQKSLKMGLLVFGGLALGTAVPIVACQYQQKKTGGS</sequence>
<reference evidence="2" key="2">
    <citation type="journal article" date="2019" name="Curr. Biol.">
        <title>Chromatin organization in early land plants reveals an ancestral association between H3K27me3, transposons, and constitutive heterochromatin.</title>
        <authorList>
            <person name="Montgomery S.A."/>
            <person name="Tanizawa Y."/>
            <person name="Galik B."/>
            <person name="Wang N."/>
            <person name="Ito T."/>
            <person name="Mochizuki T."/>
            <person name="Akimcheva S."/>
            <person name="Bowman J."/>
            <person name="Cognat V."/>
            <person name="Drouard L."/>
            <person name="Ekker H."/>
            <person name="Houng S."/>
            <person name="Kohchi T."/>
            <person name="Lin S."/>
            <person name="Liu L.D."/>
            <person name="Nakamura Y."/>
            <person name="Valeeva L.R."/>
            <person name="Shakirov E.V."/>
            <person name="Shippen D.E."/>
            <person name="Wei W."/>
            <person name="Yagura M."/>
            <person name="Yamaoka S."/>
            <person name="Yamato K.T."/>
            <person name="Liu C."/>
            <person name="Berger F."/>
        </authorList>
    </citation>
    <scope>NUCLEOTIDE SEQUENCE [LARGE SCALE GENOMIC DNA]</scope>
    <source>
        <strain evidence="2">Tak-1</strain>
    </source>
</reference>
<dbReference type="Proteomes" id="UP001162541">
    <property type="component" value="Chromosome 1"/>
</dbReference>
<dbReference type="PANTHER" id="PTHR36003:SF5">
    <property type="entry name" value="TONB-DEPENDENT HEME RECEPTOR A"/>
    <property type="match status" value="1"/>
</dbReference>
<keyword evidence="1" id="KW-1133">Transmembrane helix</keyword>
<reference evidence="3 4" key="1">
    <citation type="submission" date="2016-03" db="EMBL/GenBank/DDBJ databases">
        <title>Mechanisms controlling the formation of the plant cell surface in tip-growing cells are functionally conserved among land plants.</title>
        <authorList>
            <person name="Honkanen S."/>
            <person name="Jones V.A."/>
            <person name="Morieri G."/>
            <person name="Champion C."/>
            <person name="Hetherington A.J."/>
            <person name="Kelly S."/>
            <person name="Saint-Marcoux D."/>
            <person name="Proust H."/>
            <person name="Prescott H."/>
            <person name="Dolan L."/>
        </authorList>
    </citation>
    <scope>NUCLEOTIDE SEQUENCE [LARGE SCALE GENOMIC DNA]</scope>
    <source>
        <strain evidence="4">cv. Tak-1 and cv. Tak-2</strain>
        <tissue evidence="3">Whole gametophyte</tissue>
    </source>
</reference>
<evidence type="ECO:0000313" key="4">
    <source>
        <dbReference type="Proteomes" id="UP000077202"/>
    </source>
</evidence>
<evidence type="ECO:0008006" key="6">
    <source>
        <dbReference type="Google" id="ProtNLM"/>
    </source>
</evidence>
<name>A0A176VDH5_MARPO</name>
<keyword evidence="4" id="KW-1185">Reference proteome</keyword>
<evidence type="ECO:0000313" key="5">
    <source>
        <dbReference type="Proteomes" id="UP001162541"/>
    </source>
</evidence>
<evidence type="ECO:0000313" key="3">
    <source>
        <dbReference type="EMBL" id="OAE18978.1"/>
    </source>
</evidence>
<organism evidence="3 4">
    <name type="scientific">Marchantia polymorpha subsp. ruderalis</name>
    <dbReference type="NCBI Taxonomy" id="1480154"/>
    <lineage>
        <taxon>Eukaryota</taxon>
        <taxon>Viridiplantae</taxon>
        <taxon>Streptophyta</taxon>
        <taxon>Embryophyta</taxon>
        <taxon>Marchantiophyta</taxon>
        <taxon>Marchantiopsida</taxon>
        <taxon>Marchantiidae</taxon>
        <taxon>Marchantiales</taxon>
        <taxon>Marchantiaceae</taxon>
        <taxon>Marchantia</taxon>
    </lineage>
</organism>
<keyword evidence="1" id="KW-0812">Transmembrane</keyword>
<evidence type="ECO:0000256" key="1">
    <source>
        <dbReference type="SAM" id="Phobius"/>
    </source>
</evidence>
<gene>
    <name evidence="3" type="ORF">AXG93_461s1190</name>
    <name evidence="2" type="ORF">Mp_1g18980</name>
</gene>
<accession>A0A176VDH5</accession>
<keyword evidence="1" id="KW-0472">Membrane</keyword>
<dbReference type="Proteomes" id="UP000077202">
    <property type="component" value="Unassembled WGS sequence"/>
</dbReference>
<dbReference type="EMBL" id="LVLJ01003965">
    <property type="protein sequence ID" value="OAE18978.1"/>
    <property type="molecule type" value="Genomic_DNA"/>
</dbReference>
<proteinExistence type="predicted"/>